<comment type="subcellular location">
    <subcellularLocation>
        <location evidence="2">Membrane</location>
    </subcellularLocation>
</comment>
<feature type="region of interest" description="Disordered" evidence="13">
    <location>
        <begin position="1"/>
        <end position="36"/>
    </location>
</feature>
<keyword evidence="6 14" id="KW-0812">Transmembrane</keyword>
<dbReference type="PRINTS" id="PR00344">
    <property type="entry name" value="BCTRLSENSOR"/>
</dbReference>
<dbReference type="Pfam" id="PF08448">
    <property type="entry name" value="PAS_4"/>
    <property type="match status" value="1"/>
</dbReference>
<feature type="domain" description="CHASE" evidence="17">
    <location>
        <begin position="116"/>
        <end position="297"/>
    </location>
</feature>
<feature type="domain" description="Histidine kinase" evidence="15">
    <location>
        <begin position="564"/>
        <end position="778"/>
    </location>
</feature>
<accession>A0ABY0FDM6</accession>
<feature type="compositionally biased region" description="Polar residues" evidence="13">
    <location>
        <begin position="10"/>
        <end position="32"/>
    </location>
</feature>
<dbReference type="InterPro" id="IPR042240">
    <property type="entry name" value="CHASE_sf"/>
</dbReference>
<evidence type="ECO:0000259" key="15">
    <source>
        <dbReference type="PROSITE" id="PS50109"/>
    </source>
</evidence>
<dbReference type="Gene3D" id="3.30.450.350">
    <property type="entry name" value="CHASE domain"/>
    <property type="match status" value="1"/>
</dbReference>
<comment type="caution">
    <text evidence="18">The sequence shown here is derived from an EMBL/GenBank/DDBJ whole genome shotgun (WGS) entry which is preliminary data.</text>
</comment>
<dbReference type="Pfam" id="PF02518">
    <property type="entry name" value="HATPase_c"/>
    <property type="match status" value="1"/>
</dbReference>
<dbReference type="PROSITE" id="PS50109">
    <property type="entry name" value="HIS_KIN"/>
    <property type="match status" value="1"/>
</dbReference>
<evidence type="ECO:0000256" key="3">
    <source>
        <dbReference type="ARBA" id="ARBA00012438"/>
    </source>
</evidence>
<evidence type="ECO:0000256" key="2">
    <source>
        <dbReference type="ARBA" id="ARBA00004370"/>
    </source>
</evidence>
<dbReference type="CDD" id="cd00130">
    <property type="entry name" value="PAS"/>
    <property type="match status" value="1"/>
</dbReference>
<evidence type="ECO:0000256" key="4">
    <source>
        <dbReference type="ARBA" id="ARBA00022553"/>
    </source>
</evidence>
<dbReference type="Pfam" id="PF03924">
    <property type="entry name" value="CHASE"/>
    <property type="match status" value="1"/>
</dbReference>
<evidence type="ECO:0000259" key="16">
    <source>
        <dbReference type="PROSITE" id="PS50112"/>
    </source>
</evidence>
<dbReference type="InterPro" id="IPR036097">
    <property type="entry name" value="HisK_dim/P_sf"/>
</dbReference>
<evidence type="ECO:0000256" key="5">
    <source>
        <dbReference type="ARBA" id="ARBA00022679"/>
    </source>
</evidence>
<dbReference type="SUPFAM" id="SSF55785">
    <property type="entry name" value="PYP-like sensor domain (PAS domain)"/>
    <property type="match status" value="1"/>
</dbReference>
<evidence type="ECO:0000256" key="11">
    <source>
        <dbReference type="ARBA" id="ARBA00023012"/>
    </source>
</evidence>
<gene>
    <name evidence="18" type="ORF">EBB06_12130</name>
</gene>
<dbReference type="Gene3D" id="1.10.287.130">
    <property type="match status" value="1"/>
</dbReference>
<evidence type="ECO:0000256" key="7">
    <source>
        <dbReference type="ARBA" id="ARBA00022741"/>
    </source>
</evidence>
<evidence type="ECO:0000256" key="6">
    <source>
        <dbReference type="ARBA" id="ARBA00022692"/>
    </source>
</evidence>
<dbReference type="Gene3D" id="3.30.565.10">
    <property type="entry name" value="Histidine kinase-like ATPase, C-terminal domain"/>
    <property type="match status" value="1"/>
</dbReference>
<keyword evidence="5" id="KW-0808">Transferase</keyword>
<dbReference type="InterPro" id="IPR005467">
    <property type="entry name" value="His_kinase_dom"/>
</dbReference>
<dbReference type="PROSITE" id="PS50112">
    <property type="entry name" value="PAS"/>
    <property type="match status" value="1"/>
</dbReference>
<dbReference type="InterPro" id="IPR003594">
    <property type="entry name" value="HATPase_dom"/>
</dbReference>
<dbReference type="EMBL" id="REGR01000014">
    <property type="protein sequence ID" value="RXZ42637.1"/>
    <property type="molecule type" value="Genomic_DNA"/>
</dbReference>
<dbReference type="PANTHER" id="PTHR43065">
    <property type="entry name" value="SENSOR HISTIDINE KINASE"/>
    <property type="match status" value="1"/>
</dbReference>
<feature type="transmembrane region" description="Helical" evidence="14">
    <location>
        <begin position="55"/>
        <end position="77"/>
    </location>
</feature>
<dbReference type="InterPro" id="IPR006189">
    <property type="entry name" value="CHASE_dom"/>
</dbReference>
<keyword evidence="11" id="KW-0902">Two-component regulatory system</keyword>
<evidence type="ECO:0000256" key="10">
    <source>
        <dbReference type="ARBA" id="ARBA00022989"/>
    </source>
</evidence>
<dbReference type="Gene3D" id="3.30.450.20">
    <property type="entry name" value="PAS domain"/>
    <property type="match status" value="1"/>
</dbReference>
<dbReference type="CDD" id="cd00082">
    <property type="entry name" value="HisKA"/>
    <property type="match status" value="1"/>
</dbReference>
<keyword evidence="4" id="KW-0597">Phosphoprotein</keyword>
<dbReference type="SMART" id="SM00387">
    <property type="entry name" value="HATPase_c"/>
    <property type="match status" value="1"/>
</dbReference>
<sequence length="792" mass="88369">MYRFQEAGRSMTTARPSARSRQPMKSNLTAGQNERPPGRLRAHLALLQELPFKHWLLALLLWLALSAGMALFGHALVIERYREGFQQSAQQIKQELESRLKVSETLLFGLSEMLGYHPGLSVDRFYNYALEASRRYPFIYTMSYLPKVAARERSGFEQSLPLTDPSAPYIKDHPMAIANDWRNRRGWVPAPDRAVYFPWLIAAPALAKEDDALTGFDMLNDQLFGPVLQKAFRSGETEVTTPFVMMNGETALGYVRAIYRTTPPPEEPGQRTGQVTGSVVLIVRINGLLEQHYPLNNRLSVGLSLYGDAPTPLEKTVYQAMPSANPSSLEVLLLPKLSARLPVDIPYFPYELVVEEQVPESVIQPAILLAALIFSGALCYLMAVVMAQNVRTRRHREDAVDDLYRERGHAMVTLQAINDAVLTVDTQMRVRYLNPMAVKLLGIDPELAVGRPVYQTMQLRYEFARQAVADPIMLCLQRGQGVDLAENCVLAPPDREPLLIEGSVSPLFDRGGELFGAVMAFRNTAPLRQRMLEALEASEKRLRQHEVELARVGRINTMGEMASGIAHELNQPLSAIVSYCQAALSFLDDAEPNKEMVVKALQSSVSQADRAGQIIHRLRAFVTKSQQQWVPVDLNLSVANVMTLAEYDLRTSQIHVTTHLEPGLPLVFADTIQIEQVVLNLLRNAIDAVQARPGWGEMTLETGLIDDRVCLTVRDNGCGLPEEVLDHLFDPFFTTKQHGMGLGLTICHSIVESFGGRLSARNRLEGGAEFRMELPRLSPGHFAQQAASERTI</sequence>
<keyword evidence="12 14" id="KW-0472">Membrane</keyword>
<dbReference type="Proteomes" id="UP000290682">
    <property type="component" value="Unassembled WGS sequence"/>
</dbReference>
<dbReference type="SUPFAM" id="SSF47384">
    <property type="entry name" value="Homodimeric domain of signal transducing histidine kinase"/>
    <property type="match status" value="1"/>
</dbReference>
<dbReference type="InterPro" id="IPR013656">
    <property type="entry name" value="PAS_4"/>
</dbReference>
<evidence type="ECO:0000256" key="12">
    <source>
        <dbReference type="ARBA" id="ARBA00023136"/>
    </source>
</evidence>
<dbReference type="InterPro" id="IPR004358">
    <property type="entry name" value="Sig_transdc_His_kin-like_C"/>
</dbReference>
<protein>
    <recommendedName>
        <fullName evidence="3">histidine kinase</fullName>
        <ecNumber evidence="3">2.7.13.3</ecNumber>
    </recommendedName>
</protein>
<dbReference type="InterPro" id="IPR003661">
    <property type="entry name" value="HisK_dim/P_dom"/>
</dbReference>
<evidence type="ECO:0000313" key="19">
    <source>
        <dbReference type="Proteomes" id="UP000290682"/>
    </source>
</evidence>
<dbReference type="SUPFAM" id="SSF55874">
    <property type="entry name" value="ATPase domain of HSP90 chaperone/DNA topoisomerase II/histidine kinase"/>
    <property type="match status" value="1"/>
</dbReference>
<dbReference type="SMART" id="SM01079">
    <property type="entry name" value="CHASE"/>
    <property type="match status" value="1"/>
</dbReference>
<feature type="domain" description="PAS" evidence="16">
    <location>
        <begin position="414"/>
        <end position="479"/>
    </location>
</feature>
<evidence type="ECO:0000259" key="17">
    <source>
        <dbReference type="PROSITE" id="PS50839"/>
    </source>
</evidence>
<dbReference type="SMART" id="SM00091">
    <property type="entry name" value="PAS"/>
    <property type="match status" value="1"/>
</dbReference>
<dbReference type="PANTHER" id="PTHR43065:SF46">
    <property type="entry name" value="C4-DICARBOXYLATE TRANSPORT SENSOR PROTEIN DCTB"/>
    <property type="match status" value="1"/>
</dbReference>
<keyword evidence="8" id="KW-0418">Kinase</keyword>
<keyword evidence="19" id="KW-1185">Reference proteome</keyword>
<keyword evidence="10 14" id="KW-1133">Transmembrane helix</keyword>
<dbReference type="InterPro" id="IPR035965">
    <property type="entry name" value="PAS-like_dom_sf"/>
</dbReference>
<keyword evidence="9" id="KW-0067">ATP-binding</keyword>
<organism evidence="18 19">
    <name type="scientific">Crenobacter cavernae</name>
    <dbReference type="NCBI Taxonomy" id="2290923"/>
    <lineage>
        <taxon>Bacteria</taxon>
        <taxon>Pseudomonadati</taxon>
        <taxon>Pseudomonadota</taxon>
        <taxon>Betaproteobacteria</taxon>
        <taxon>Neisseriales</taxon>
        <taxon>Neisseriaceae</taxon>
        <taxon>Crenobacter</taxon>
    </lineage>
</organism>
<evidence type="ECO:0000256" key="13">
    <source>
        <dbReference type="SAM" id="MobiDB-lite"/>
    </source>
</evidence>
<dbReference type="InterPro" id="IPR036890">
    <property type="entry name" value="HATPase_C_sf"/>
</dbReference>
<reference evidence="18 19" key="1">
    <citation type="submission" date="2018-10" db="EMBL/GenBank/DDBJ databases">
        <title>Draft genome of Fastidiocella sp. strain 375T, a bacterium isolated from a karstic cave dripping water.</title>
        <authorList>
            <person name="Coelho C."/>
            <person name="Verissimo A."/>
            <person name="Tiago I."/>
        </authorList>
    </citation>
    <scope>NUCLEOTIDE SEQUENCE [LARGE SCALE GENOMIC DNA]</scope>
    <source>
        <strain evidence="18 19">CAVE-375</strain>
    </source>
</reference>
<dbReference type="InterPro" id="IPR000014">
    <property type="entry name" value="PAS"/>
</dbReference>
<name>A0ABY0FDM6_9NEIS</name>
<keyword evidence="7" id="KW-0547">Nucleotide-binding</keyword>
<evidence type="ECO:0000256" key="8">
    <source>
        <dbReference type="ARBA" id="ARBA00022777"/>
    </source>
</evidence>
<dbReference type="EC" id="2.7.13.3" evidence="3"/>
<dbReference type="PROSITE" id="PS50839">
    <property type="entry name" value="CHASE"/>
    <property type="match status" value="1"/>
</dbReference>
<evidence type="ECO:0000256" key="9">
    <source>
        <dbReference type="ARBA" id="ARBA00022840"/>
    </source>
</evidence>
<dbReference type="Pfam" id="PF00512">
    <property type="entry name" value="HisKA"/>
    <property type="match status" value="1"/>
</dbReference>
<proteinExistence type="predicted"/>
<evidence type="ECO:0000313" key="18">
    <source>
        <dbReference type="EMBL" id="RXZ42637.1"/>
    </source>
</evidence>
<evidence type="ECO:0000256" key="14">
    <source>
        <dbReference type="SAM" id="Phobius"/>
    </source>
</evidence>
<evidence type="ECO:0000256" key="1">
    <source>
        <dbReference type="ARBA" id="ARBA00000085"/>
    </source>
</evidence>
<dbReference type="SMART" id="SM00388">
    <property type="entry name" value="HisKA"/>
    <property type="match status" value="1"/>
</dbReference>
<comment type="catalytic activity">
    <reaction evidence="1">
        <text>ATP + protein L-histidine = ADP + protein N-phospho-L-histidine.</text>
        <dbReference type="EC" id="2.7.13.3"/>
    </reaction>
</comment>